<keyword evidence="2" id="KW-1133">Transmembrane helix</keyword>
<reference evidence="4 5" key="1">
    <citation type="journal article" date="2014" name="Nat. Genet.">
        <title>Genome and transcriptome of the porcine whipworm Trichuris suis.</title>
        <authorList>
            <person name="Jex A.R."/>
            <person name="Nejsum P."/>
            <person name="Schwarz E.M."/>
            <person name="Hu L."/>
            <person name="Young N.D."/>
            <person name="Hall R.S."/>
            <person name="Korhonen P.K."/>
            <person name="Liao S."/>
            <person name="Thamsborg S."/>
            <person name="Xia J."/>
            <person name="Xu P."/>
            <person name="Wang S."/>
            <person name="Scheerlinck J.P."/>
            <person name="Hofmann A."/>
            <person name="Sternberg P.W."/>
            <person name="Wang J."/>
            <person name="Gasser R.B."/>
        </authorList>
    </citation>
    <scope>NUCLEOTIDE SEQUENCE [LARGE SCALE GENOMIC DNA]</scope>
    <source>
        <strain evidence="4">DCEP-RM93M</strain>
    </source>
</reference>
<organism evidence="4 5">
    <name type="scientific">Trichuris suis</name>
    <name type="common">pig whipworm</name>
    <dbReference type="NCBI Taxonomy" id="68888"/>
    <lineage>
        <taxon>Eukaryota</taxon>
        <taxon>Metazoa</taxon>
        <taxon>Ecdysozoa</taxon>
        <taxon>Nematoda</taxon>
        <taxon>Enoplea</taxon>
        <taxon>Dorylaimia</taxon>
        <taxon>Trichinellida</taxon>
        <taxon>Trichuridae</taxon>
        <taxon>Trichuris</taxon>
    </lineage>
</organism>
<sequence length="357" mass="40372">MRLVVLWIPLMAIVLLSVTATPSHAGNADPSMVEQTQAVKKRHVHHHHPPVVVRPAVVRPVVRPYVHPVVRPHVHPVVRPIVRPVFRPPVHPHVHVVGHGTLMVRRNKMRLLALIIPLTAFVLVCVTVSASYTGDADVFVAHEEHVIRKRNPQYHDNIHLGRRLPRAWIRPYVRPLVRPYAVRPFVPPALRPSLRVIGHVTLIVKQNKMRLVVLWIPLMAIVLLSVTATPSHAGNADPSVVEQRQVVKKRHVHHHRPPVVVRPAVVRPVVGPHVHGAVRPHARAVVHPPHPHVHVVHGRDGVLEDTRTDKERILRKRHSPTPPPHWVGHHPRPPPHGHQPKPPPPPSTHHHHHSHHH</sequence>
<evidence type="ECO:0000313" key="5">
    <source>
        <dbReference type="Proteomes" id="UP000030764"/>
    </source>
</evidence>
<name>A0A085LYJ0_9BILA</name>
<keyword evidence="5" id="KW-1185">Reference proteome</keyword>
<evidence type="ECO:0000313" key="4">
    <source>
        <dbReference type="EMBL" id="KFD50036.1"/>
    </source>
</evidence>
<evidence type="ECO:0000256" key="3">
    <source>
        <dbReference type="SAM" id="SignalP"/>
    </source>
</evidence>
<feature type="transmembrane region" description="Helical" evidence="2">
    <location>
        <begin position="111"/>
        <end position="132"/>
    </location>
</feature>
<feature type="compositionally biased region" description="Basic residues" evidence="1">
    <location>
        <begin position="285"/>
        <end position="296"/>
    </location>
</feature>
<dbReference type="Proteomes" id="UP000030764">
    <property type="component" value="Unassembled WGS sequence"/>
</dbReference>
<gene>
    <name evidence="4" type="ORF">M513_09129</name>
</gene>
<proteinExistence type="predicted"/>
<feature type="region of interest" description="Disordered" evidence="1">
    <location>
        <begin position="285"/>
        <end position="304"/>
    </location>
</feature>
<keyword evidence="3" id="KW-0732">Signal</keyword>
<feature type="transmembrane region" description="Helical" evidence="2">
    <location>
        <begin position="211"/>
        <end position="229"/>
    </location>
</feature>
<accession>A0A085LYJ0</accession>
<dbReference type="EMBL" id="KL363260">
    <property type="protein sequence ID" value="KFD50036.1"/>
    <property type="molecule type" value="Genomic_DNA"/>
</dbReference>
<dbReference type="AlphaFoldDB" id="A0A085LYJ0"/>
<feature type="signal peptide" evidence="3">
    <location>
        <begin position="1"/>
        <end position="25"/>
    </location>
</feature>
<evidence type="ECO:0000256" key="1">
    <source>
        <dbReference type="SAM" id="MobiDB-lite"/>
    </source>
</evidence>
<feature type="compositionally biased region" description="Basic residues" evidence="1">
    <location>
        <begin position="348"/>
        <end position="357"/>
    </location>
</feature>
<feature type="region of interest" description="Disordered" evidence="1">
    <location>
        <begin position="312"/>
        <end position="357"/>
    </location>
</feature>
<feature type="chain" id="PRO_5001794843" evidence="3">
    <location>
        <begin position="26"/>
        <end position="357"/>
    </location>
</feature>
<protein>
    <submittedName>
        <fullName evidence="4">Uncharacterized protein</fullName>
    </submittedName>
</protein>
<feature type="compositionally biased region" description="Basic residues" evidence="1">
    <location>
        <begin position="327"/>
        <end position="339"/>
    </location>
</feature>
<keyword evidence="2" id="KW-0812">Transmembrane</keyword>
<keyword evidence="2" id="KW-0472">Membrane</keyword>
<evidence type="ECO:0000256" key="2">
    <source>
        <dbReference type="SAM" id="Phobius"/>
    </source>
</evidence>